<evidence type="ECO:0000256" key="1">
    <source>
        <dbReference type="ARBA" id="ARBA00005417"/>
    </source>
</evidence>
<dbReference type="InterPro" id="IPR050153">
    <property type="entry name" value="Metal_Ion_Import_ABC"/>
</dbReference>
<evidence type="ECO:0000256" key="4">
    <source>
        <dbReference type="ARBA" id="ARBA00022840"/>
    </source>
</evidence>
<evidence type="ECO:0000313" key="6">
    <source>
        <dbReference type="EMBL" id="WBW49683.1"/>
    </source>
</evidence>
<dbReference type="CDD" id="cd03235">
    <property type="entry name" value="ABC_Metallic_Cations"/>
    <property type="match status" value="1"/>
</dbReference>
<evidence type="ECO:0000256" key="3">
    <source>
        <dbReference type="ARBA" id="ARBA00022741"/>
    </source>
</evidence>
<dbReference type="SMART" id="SM00382">
    <property type="entry name" value="AAA"/>
    <property type="match status" value="1"/>
</dbReference>
<reference evidence="6 7" key="1">
    <citation type="submission" date="2023-01" db="EMBL/GenBank/DDBJ databases">
        <authorList>
            <person name="Lee S.H."/>
            <person name="Jung H.S."/>
            <person name="Yun J.U."/>
        </authorList>
    </citation>
    <scope>NUCLEOTIDE SEQUENCE [LARGE SCALE GENOMIC DNA]</scope>
    <source>
        <strain evidence="6 7">CBA3646</strain>
    </source>
</reference>
<dbReference type="RefSeq" id="WP_271191214.1">
    <property type="nucleotide sequence ID" value="NZ_CP115667.1"/>
</dbReference>
<dbReference type="Pfam" id="PF00005">
    <property type="entry name" value="ABC_tran"/>
    <property type="match status" value="1"/>
</dbReference>
<proteinExistence type="inferred from homology"/>
<dbReference type="SUPFAM" id="SSF52540">
    <property type="entry name" value="P-loop containing nucleoside triphosphate hydrolases"/>
    <property type="match status" value="1"/>
</dbReference>
<evidence type="ECO:0000313" key="7">
    <source>
        <dbReference type="Proteomes" id="UP001210339"/>
    </source>
</evidence>
<keyword evidence="2" id="KW-0813">Transport</keyword>
<dbReference type="PANTHER" id="PTHR42734">
    <property type="entry name" value="METAL TRANSPORT SYSTEM ATP-BINDING PROTEIN TM_0124-RELATED"/>
    <property type="match status" value="1"/>
</dbReference>
<dbReference type="PROSITE" id="PS00211">
    <property type="entry name" value="ABC_TRANSPORTER_1"/>
    <property type="match status" value="1"/>
</dbReference>
<dbReference type="InterPro" id="IPR003593">
    <property type="entry name" value="AAA+_ATPase"/>
</dbReference>
<dbReference type="EMBL" id="CP115667">
    <property type="protein sequence ID" value="WBW49683.1"/>
    <property type="molecule type" value="Genomic_DNA"/>
</dbReference>
<dbReference type="InterPro" id="IPR003439">
    <property type="entry name" value="ABC_transporter-like_ATP-bd"/>
</dbReference>
<feature type="domain" description="ABC transporter" evidence="5">
    <location>
        <begin position="4"/>
        <end position="211"/>
    </location>
</feature>
<evidence type="ECO:0000259" key="5">
    <source>
        <dbReference type="PROSITE" id="PS50893"/>
    </source>
</evidence>
<dbReference type="GO" id="GO:0005524">
    <property type="term" value="F:ATP binding"/>
    <property type="evidence" value="ECO:0007669"/>
    <property type="project" value="UniProtKB-KW"/>
</dbReference>
<evidence type="ECO:0000256" key="2">
    <source>
        <dbReference type="ARBA" id="ARBA00022448"/>
    </source>
</evidence>
<accession>A0ABY7QSB2</accession>
<dbReference type="InterPro" id="IPR017871">
    <property type="entry name" value="ABC_transporter-like_CS"/>
</dbReference>
<organism evidence="6 7">
    <name type="scientific">Peptoniphilus equinus</name>
    <dbReference type="NCBI Taxonomy" id="3016343"/>
    <lineage>
        <taxon>Bacteria</taxon>
        <taxon>Bacillati</taxon>
        <taxon>Bacillota</taxon>
        <taxon>Tissierellia</taxon>
        <taxon>Tissierellales</taxon>
        <taxon>Peptoniphilaceae</taxon>
        <taxon>Peptoniphilus</taxon>
    </lineage>
</organism>
<keyword evidence="7" id="KW-1185">Reference proteome</keyword>
<dbReference type="InterPro" id="IPR027417">
    <property type="entry name" value="P-loop_NTPase"/>
</dbReference>
<gene>
    <name evidence="6" type="ORF">O6R05_06690</name>
</gene>
<sequence>MNIIELNHVQFGYNDNAIFDDVTFQIHKGEFAALVGENGAGKTTLIKLILGELKPKGGSIHLNIPLSDIGYVPQLAAANMDFPITVEELVGLQCKSRLFLSKKEKSRIESTLMSVGAEHLKKKRYGELSGGERQRVLIAKAMFQAPQLLVLDEPTTGIDAKAKEALYKLLDHLHSAHGITLLMITHELASVRSLLDTVYVVDEGKVRHGTL</sequence>
<name>A0ABY7QSB2_9FIRM</name>
<dbReference type="PROSITE" id="PS50893">
    <property type="entry name" value="ABC_TRANSPORTER_2"/>
    <property type="match status" value="1"/>
</dbReference>
<keyword evidence="3" id="KW-0547">Nucleotide-binding</keyword>
<dbReference type="Proteomes" id="UP001210339">
    <property type="component" value="Chromosome"/>
</dbReference>
<protein>
    <submittedName>
        <fullName evidence="6">ABC transporter ATP-binding protein</fullName>
    </submittedName>
</protein>
<dbReference type="Gene3D" id="3.40.50.300">
    <property type="entry name" value="P-loop containing nucleotide triphosphate hydrolases"/>
    <property type="match status" value="1"/>
</dbReference>
<dbReference type="PANTHER" id="PTHR42734:SF17">
    <property type="entry name" value="METAL TRANSPORT SYSTEM ATP-BINDING PROTEIN TM_0124-RELATED"/>
    <property type="match status" value="1"/>
</dbReference>
<keyword evidence="4 6" id="KW-0067">ATP-binding</keyword>
<comment type="similarity">
    <text evidence="1">Belongs to the ABC transporter superfamily.</text>
</comment>